<dbReference type="EMBL" id="AAHK01000440">
    <property type="protein sequence ID" value="EAN92371.1"/>
    <property type="molecule type" value="Genomic_DNA"/>
</dbReference>
<dbReference type="GeneID" id="3545723"/>
<dbReference type="InParanoid" id="Q4DIL6"/>
<proteinExistence type="predicted"/>
<feature type="chain" id="PRO_5004237029" evidence="1">
    <location>
        <begin position="20"/>
        <end position="362"/>
    </location>
</feature>
<dbReference type="KEGG" id="tcr:510201.70"/>
<feature type="signal peptide" evidence="1">
    <location>
        <begin position="1"/>
        <end position="19"/>
    </location>
</feature>
<dbReference type="PaxDb" id="353153-Q4DIL6"/>
<name>Q4DIL6_TRYCC</name>
<sequence length="362" mass="38803">MALSCGATWMAVLLHALCGGLFFSMSLPLCVEKLRERICVRESERGWLPASPRALGASTHVALLDGVSRHPGRGEEEGGEDLLWAEGGWTGQSPSVSFPVLLAVHTEGVNLSECGMKGLCRFVCATQSSSLQAVLTVRCGAVLLDEGRTRCHGCCAPRPFIASAPSLLFFSLCEIFLRSHNVFFCLTMNLLWELWFWCLLHGASPRVSVAVLPRGAKAFDGVFALLFAPCSRPCLAMAAAVGLCDCALAVRVSSFAAAPSLCWWGRRRATALVELRPSGRGKAPTAANGDGLCCRRCDGRTSPVSQLTEMDEGRTASPTPLIILSVHCSHTPHAPQSSGATTIRMSVSQLECKIDVDLFPRV</sequence>
<dbReference type="AlphaFoldDB" id="Q4DIL6"/>
<comment type="caution">
    <text evidence="2">The sequence shown here is derived from an EMBL/GenBank/DDBJ whole genome shotgun (WGS) entry which is preliminary data.</text>
</comment>
<keyword evidence="3" id="KW-1185">Reference proteome</keyword>
<evidence type="ECO:0000313" key="2">
    <source>
        <dbReference type="EMBL" id="EAN92371.1"/>
    </source>
</evidence>
<protein>
    <submittedName>
        <fullName evidence="2">Uncharacterized protein</fullName>
    </submittedName>
</protein>
<dbReference type="RefSeq" id="XP_814222.1">
    <property type="nucleotide sequence ID" value="XM_809129.1"/>
</dbReference>
<evidence type="ECO:0000256" key="1">
    <source>
        <dbReference type="SAM" id="SignalP"/>
    </source>
</evidence>
<gene>
    <name evidence="2" type="ORF">Tc00.1047053510201.70</name>
</gene>
<reference evidence="2 3" key="1">
    <citation type="journal article" date="2005" name="Science">
        <title>The genome sequence of Trypanosoma cruzi, etiologic agent of Chagas disease.</title>
        <authorList>
            <person name="El-Sayed N.M."/>
            <person name="Myler P.J."/>
            <person name="Bartholomeu D.C."/>
            <person name="Nilsson D."/>
            <person name="Aggarwal G."/>
            <person name="Tran A.N."/>
            <person name="Ghedin E."/>
            <person name="Worthey E.A."/>
            <person name="Delcher A.L."/>
            <person name="Blandin G."/>
            <person name="Westenberger S.J."/>
            <person name="Caler E."/>
            <person name="Cerqueira G.C."/>
            <person name="Branche C."/>
            <person name="Haas B."/>
            <person name="Anupama A."/>
            <person name="Arner E."/>
            <person name="Aslund L."/>
            <person name="Attipoe P."/>
            <person name="Bontempi E."/>
            <person name="Bringaud F."/>
            <person name="Burton P."/>
            <person name="Cadag E."/>
            <person name="Campbell D.A."/>
            <person name="Carrington M."/>
            <person name="Crabtree J."/>
            <person name="Darban H."/>
            <person name="da Silveira J.F."/>
            <person name="de Jong P."/>
            <person name="Edwards K."/>
            <person name="Englund P.T."/>
            <person name="Fazelina G."/>
            <person name="Feldblyum T."/>
            <person name="Ferella M."/>
            <person name="Frasch A.C."/>
            <person name="Gull K."/>
            <person name="Horn D."/>
            <person name="Hou L."/>
            <person name="Huang Y."/>
            <person name="Kindlund E."/>
            <person name="Klingbeil M."/>
            <person name="Kluge S."/>
            <person name="Koo H."/>
            <person name="Lacerda D."/>
            <person name="Levin M.J."/>
            <person name="Lorenzi H."/>
            <person name="Louie T."/>
            <person name="Machado C.R."/>
            <person name="McCulloch R."/>
            <person name="McKenna A."/>
            <person name="Mizuno Y."/>
            <person name="Mottram J.C."/>
            <person name="Nelson S."/>
            <person name="Ochaya S."/>
            <person name="Osoegawa K."/>
            <person name="Pai G."/>
            <person name="Parsons M."/>
            <person name="Pentony M."/>
            <person name="Pettersson U."/>
            <person name="Pop M."/>
            <person name="Ramirez J.L."/>
            <person name="Rinta J."/>
            <person name="Robertson L."/>
            <person name="Salzberg S.L."/>
            <person name="Sanchez D.O."/>
            <person name="Seyler A."/>
            <person name="Sharma R."/>
            <person name="Shetty J."/>
            <person name="Simpson A.J."/>
            <person name="Sisk E."/>
            <person name="Tammi M.T."/>
            <person name="Tarleton R."/>
            <person name="Teixeira S."/>
            <person name="Van Aken S."/>
            <person name="Vogt C."/>
            <person name="Ward P.N."/>
            <person name="Wickstead B."/>
            <person name="Wortman J."/>
            <person name="White O."/>
            <person name="Fraser C.M."/>
            <person name="Stuart K.D."/>
            <person name="Andersson B."/>
        </authorList>
    </citation>
    <scope>NUCLEOTIDE SEQUENCE [LARGE SCALE GENOMIC DNA]</scope>
    <source>
        <strain evidence="2 3">CL Brener</strain>
    </source>
</reference>
<organism evidence="2 3">
    <name type="scientific">Trypanosoma cruzi (strain CL Brener)</name>
    <dbReference type="NCBI Taxonomy" id="353153"/>
    <lineage>
        <taxon>Eukaryota</taxon>
        <taxon>Discoba</taxon>
        <taxon>Euglenozoa</taxon>
        <taxon>Kinetoplastea</taxon>
        <taxon>Metakinetoplastina</taxon>
        <taxon>Trypanosomatida</taxon>
        <taxon>Trypanosomatidae</taxon>
        <taxon>Trypanosoma</taxon>
        <taxon>Schizotrypanum</taxon>
    </lineage>
</organism>
<keyword evidence="1" id="KW-0732">Signal</keyword>
<accession>Q4DIL6</accession>
<dbReference type="Proteomes" id="UP000002296">
    <property type="component" value="Unassembled WGS sequence"/>
</dbReference>
<evidence type="ECO:0000313" key="3">
    <source>
        <dbReference type="Proteomes" id="UP000002296"/>
    </source>
</evidence>